<dbReference type="PROSITE" id="PS50297">
    <property type="entry name" value="ANK_REP_REGION"/>
    <property type="match status" value="1"/>
</dbReference>
<dbReference type="PANTHER" id="PTHR46231:SF1">
    <property type="entry name" value="ANKYRIN REPEAT AND BTB_POZ DOMAIN-CONTAINING PROTEIN 1"/>
    <property type="match status" value="1"/>
</dbReference>
<dbReference type="Proteomes" id="UP000230750">
    <property type="component" value="Unassembled WGS sequence"/>
</dbReference>
<dbReference type="AlphaFoldDB" id="A0A2G8JJT7"/>
<dbReference type="PROSITE" id="PS50097">
    <property type="entry name" value="BTB"/>
    <property type="match status" value="2"/>
</dbReference>
<feature type="domain" description="BTB" evidence="4">
    <location>
        <begin position="331"/>
        <end position="404"/>
    </location>
</feature>
<dbReference type="InterPro" id="IPR000210">
    <property type="entry name" value="BTB/POZ_dom"/>
</dbReference>
<dbReference type="InterPro" id="IPR011333">
    <property type="entry name" value="SKP1/BTB/POZ_sf"/>
</dbReference>
<accession>A0A2G8JJT7</accession>
<dbReference type="OrthoDB" id="684045at2759"/>
<dbReference type="PROSITE" id="PS50088">
    <property type="entry name" value="ANK_REPEAT"/>
    <property type="match status" value="1"/>
</dbReference>
<sequence>MLNRPVSVQGRPTVLLGDFARQRASRPSGSFYNSSARGSIDREKHRYYLHHPQNYFLLFFLKKIILVKAYECPERYLVDVKEVDVNIRDKWDSTPLYYACLCGHKELVQFLLECGAKCEAKTFDGERCLYGALTDEIRDILKSYKAVDVGHGRKNQFQEFLRQLLESGDSSDITFVIHDVYIPAHRCILHARSTYFAEMLCMKWANRSLVNIKSSVVRPEAFRALLRYIYTGYLKISLDCVDDCLRFAKQCQMASLIELINKRLDIIEKFVPQKPGTEINMLSIEPDQSDSELRNDFDQLAELAVPPNLRRLMDIHDIPFYGEVQDAPPFADICFLLEGYHFYCHQIFFRRRSDYFKALLTDHFGETEEDSMSALPVIRLHDISAKIFSKVVYYMYTDTVENLNDVSAYELLCNADLFLLPGLKKQCANEIANHFTDENVISVLQIARMFNLIKLEDQCAEYMANILSLLIGKQEFADLIVEDSQSVTKRQEIDSIPIVDDIRYHISSSVQTLSAVQEAQEKLAELDNLLQELGLDC</sequence>
<dbReference type="SMART" id="SM00248">
    <property type="entry name" value="ANK"/>
    <property type="match status" value="1"/>
</dbReference>
<evidence type="ECO:0000256" key="2">
    <source>
        <dbReference type="ARBA" id="ARBA00023043"/>
    </source>
</evidence>
<dbReference type="Pfam" id="PF00651">
    <property type="entry name" value="BTB"/>
    <property type="match status" value="2"/>
</dbReference>
<keyword evidence="6" id="KW-1185">Reference proteome</keyword>
<dbReference type="SUPFAM" id="SSF48403">
    <property type="entry name" value="Ankyrin repeat"/>
    <property type="match status" value="1"/>
</dbReference>
<dbReference type="Pfam" id="PF12796">
    <property type="entry name" value="Ank_2"/>
    <property type="match status" value="1"/>
</dbReference>
<feature type="domain" description="BTB" evidence="4">
    <location>
        <begin position="171"/>
        <end position="238"/>
    </location>
</feature>
<dbReference type="CDD" id="cd18296">
    <property type="entry name" value="BTB2_POZ_ABTB1_BPOZ1"/>
    <property type="match status" value="1"/>
</dbReference>
<dbReference type="CDD" id="cd18295">
    <property type="entry name" value="BTB1_POZ_ABTB1_BPOZ1"/>
    <property type="match status" value="1"/>
</dbReference>
<dbReference type="Gene3D" id="1.25.40.20">
    <property type="entry name" value="Ankyrin repeat-containing domain"/>
    <property type="match status" value="1"/>
</dbReference>
<dbReference type="InterPro" id="IPR044515">
    <property type="entry name" value="ABTB1"/>
</dbReference>
<dbReference type="PANTHER" id="PTHR46231">
    <property type="entry name" value="ANKYRIN REPEAT AND BTB/POZ DOMAIN-CONTAINING PROTEIN 1"/>
    <property type="match status" value="1"/>
</dbReference>
<dbReference type="InterPro" id="IPR002110">
    <property type="entry name" value="Ankyrin_rpt"/>
</dbReference>
<dbReference type="GO" id="GO:0000151">
    <property type="term" value="C:ubiquitin ligase complex"/>
    <property type="evidence" value="ECO:0007669"/>
    <property type="project" value="TreeGrafter"/>
</dbReference>
<feature type="repeat" description="ANK" evidence="3">
    <location>
        <begin position="91"/>
        <end position="123"/>
    </location>
</feature>
<proteinExistence type="predicted"/>
<keyword evidence="1" id="KW-0677">Repeat</keyword>
<organism evidence="5 6">
    <name type="scientific">Stichopus japonicus</name>
    <name type="common">Sea cucumber</name>
    <dbReference type="NCBI Taxonomy" id="307972"/>
    <lineage>
        <taxon>Eukaryota</taxon>
        <taxon>Metazoa</taxon>
        <taxon>Echinodermata</taxon>
        <taxon>Eleutherozoa</taxon>
        <taxon>Echinozoa</taxon>
        <taxon>Holothuroidea</taxon>
        <taxon>Aspidochirotacea</taxon>
        <taxon>Aspidochirotida</taxon>
        <taxon>Stichopodidae</taxon>
        <taxon>Apostichopus</taxon>
    </lineage>
</organism>
<dbReference type="SUPFAM" id="SSF54695">
    <property type="entry name" value="POZ domain"/>
    <property type="match status" value="2"/>
</dbReference>
<dbReference type="EMBL" id="MRZV01001767">
    <property type="protein sequence ID" value="PIK35990.1"/>
    <property type="molecule type" value="Genomic_DNA"/>
</dbReference>
<dbReference type="InterPro" id="IPR036770">
    <property type="entry name" value="Ankyrin_rpt-contain_sf"/>
</dbReference>
<evidence type="ECO:0000259" key="4">
    <source>
        <dbReference type="PROSITE" id="PS50097"/>
    </source>
</evidence>
<comment type="caution">
    <text evidence="5">The sequence shown here is derived from an EMBL/GenBank/DDBJ whole genome shotgun (WGS) entry which is preliminary data.</text>
</comment>
<evidence type="ECO:0000313" key="6">
    <source>
        <dbReference type="Proteomes" id="UP000230750"/>
    </source>
</evidence>
<dbReference type="STRING" id="307972.A0A2G8JJT7"/>
<gene>
    <name evidence="5" type="ORF">BSL78_27181</name>
</gene>
<dbReference type="CDD" id="cd18497">
    <property type="entry name" value="BACK_ABTB1_BPOZ"/>
    <property type="match status" value="1"/>
</dbReference>
<dbReference type="GO" id="GO:0005737">
    <property type="term" value="C:cytoplasm"/>
    <property type="evidence" value="ECO:0007669"/>
    <property type="project" value="TreeGrafter"/>
</dbReference>
<evidence type="ECO:0000313" key="5">
    <source>
        <dbReference type="EMBL" id="PIK35990.1"/>
    </source>
</evidence>
<name>A0A2G8JJT7_STIJA</name>
<dbReference type="Gene3D" id="3.30.710.10">
    <property type="entry name" value="Potassium Channel Kv1.1, Chain A"/>
    <property type="match status" value="2"/>
</dbReference>
<keyword evidence="2 3" id="KW-0040">ANK repeat</keyword>
<reference evidence="5 6" key="1">
    <citation type="journal article" date="2017" name="PLoS Biol.">
        <title>The sea cucumber genome provides insights into morphological evolution and visceral regeneration.</title>
        <authorList>
            <person name="Zhang X."/>
            <person name="Sun L."/>
            <person name="Yuan J."/>
            <person name="Sun Y."/>
            <person name="Gao Y."/>
            <person name="Zhang L."/>
            <person name="Li S."/>
            <person name="Dai H."/>
            <person name="Hamel J.F."/>
            <person name="Liu C."/>
            <person name="Yu Y."/>
            <person name="Liu S."/>
            <person name="Lin W."/>
            <person name="Guo K."/>
            <person name="Jin S."/>
            <person name="Xu P."/>
            <person name="Storey K.B."/>
            <person name="Huan P."/>
            <person name="Zhang T."/>
            <person name="Zhou Y."/>
            <person name="Zhang J."/>
            <person name="Lin C."/>
            <person name="Li X."/>
            <person name="Xing L."/>
            <person name="Huo D."/>
            <person name="Sun M."/>
            <person name="Wang L."/>
            <person name="Mercier A."/>
            <person name="Li F."/>
            <person name="Yang H."/>
            <person name="Xiang J."/>
        </authorList>
    </citation>
    <scope>NUCLEOTIDE SEQUENCE [LARGE SCALE GENOMIC DNA]</scope>
    <source>
        <strain evidence="5">Shaxun</strain>
        <tissue evidence="5">Muscle</tissue>
    </source>
</reference>
<dbReference type="SMART" id="SM00225">
    <property type="entry name" value="BTB"/>
    <property type="match status" value="2"/>
</dbReference>
<evidence type="ECO:0000256" key="3">
    <source>
        <dbReference type="PROSITE-ProRule" id="PRU00023"/>
    </source>
</evidence>
<protein>
    <submittedName>
        <fullName evidence="5">Putative ankyrin repeat and BTB/POZ domain-containing protein 1 isoform X2</fullName>
    </submittedName>
</protein>
<evidence type="ECO:0000256" key="1">
    <source>
        <dbReference type="ARBA" id="ARBA00022737"/>
    </source>
</evidence>